<keyword evidence="2" id="KW-1185">Reference proteome</keyword>
<name>A0A9W5F3P6_9HYPH</name>
<evidence type="ECO:0000313" key="1">
    <source>
        <dbReference type="EMBL" id="CUX03106.1"/>
    </source>
</evidence>
<accession>A0A9W5F3P6</accession>
<dbReference type="EMBL" id="FBVY01000046">
    <property type="protein sequence ID" value="CUX03106.1"/>
    <property type="molecule type" value="Genomic_DNA"/>
</dbReference>
<proteinExistence type="predicted"/>
<dbReference type="AlphaFoldDB" id="A0A9W5F3P6"/>
<organism evidence="1 2">
    <name type="scientific">Agrobacterium genomosp. 2 str. CFBP 5494</name>
    <dbReference type="NCBI Taxonomy" id="1183436"/>
    <lineage>
        <taxon>Bacteria</taxon>
        <taxon>Pseudomonadati</taxon>
        <taxon>Pseudomonadota</taxon>
        <taxon>Alphaproteobacteria</taxon>
        <taxon>Hyphomicrobiales</taxon>
        <taxon>Rhizobiaceae</taxon>
        <taxon>Rhizobium/Agrobacterium group</taxon>
        <taxon>Agrobacterium</taxon>
        <taxon>Agrobacterium tumefaciens complex</taxon>
    </lineage>
</organism>
<sequence length="229" mass="24517">MSVPVVFPSFCEICELFVASEAVPGVVSCESWLSALNISIESSASLGLQPKTKAEAIKVTTSFAAERRDMHVSPEGIGTEELQILNLSVPDAFEHCLDQASSPTPLGARYRFAVKVGAYHVLAEHVPQSCCGRDDPSVGGVLNYGDQVRREMERLGPTIAHLTIGDSGQGARINVSASSSQADVVAEVTAENSQEKPPAISAAPSWDVFKTRSRSSVLVFQDNQLELEQ</sequence>
<dbReference type="Proteomes" id="UP000191933">
    <property type="component" value="Unassembled WGS sequence"/>
</dbReference>
<comment type="caution">
    <text evidence="1">The sequence shown here is derived from an EMBL/GenBank/DDBJ whole genome shotgun (WGS) entry which is preliminary data.</text>
</comment>
<evidence type="ECO:0000313" key="2">
    <source>
        <dbReference type="Proteomes" id="UP000191933"/>
    </source>
</evidence>
<protein>
    <submittedName>
        <fullName evidence="1">Type IV secretion protein AvhB1</fullName>
    </submittedName>
</protein>
<gene>
    <name evidence="1" type="primary">avhB</name>
    <name evidence="1" type="ORF">AGR2A_pa80052</name>
</gene>
<reference evidence="1 2" key="1">
    <citation type="submission" date="2016-01" db="EMBL/GenBank/DDBJ databases">
        <authorList>
            <person name="Regsiter A."/>
            <person name="william w."/>
        </authorList>
    </citation>
    <scope>NUCLEOTIDE SEQUENCE [LARGE SCALE GENOMIC DNA]</scope>
    <source>
        <strain evidence="1 2">CFBP 5494</strain>
    </source>
</reference>